<dbReference type="AlphaFoldDB" id="A0A913XW38"/>
<evidence type="ECO:0000313" key="3">
    <source>
        <dbReference type="Proteomes" id="UP000887567"/>
    </source>
</evidence>
<feature type="region of interest" description="Disordered" evidence="1">
    <location>
        <begin position="1"/>
        <end position="34"/>
    </location>
</feature>
<reference evidence="2" key="1">
    <citation type="submission" date="2022-11" db="UniProtKB">
        <authorList>
            <consortium name="EnsemblMetazoa"/>
        </authorList>
    </citation>
    <scope>IDENTIFICATION</scope>
</reference>
<organism evidence="2 3">
    <name type="scientific">Exaiptasia diaphana</name>
    <name type="common">Tropical sea anemone</name>
    <name type="synonym">Aiptasia pulchella</name>
    <dbReference type="NCBI Taxonomy" id="2652724"/>
    <lineage>
        <taxon>Eukaryota</taxon>
        <taxon>Metazoa</taxon>
        <taxon>Cnidaria</taxon>
        <taxon>Anthozoa</taxon>
        <taxon>Hexacorallia</taxon>
        <taxon>Actiniaria</taxon>
        <taxon>Aiptasiidae</taxon>
        <taxon>Exaiptasia</taxon>
    </lineage>
</organism>
<feature type="compositionally biased region" description="Acidic residues" evidence="1">
    <location>
        <begin position="90"/>
        <end position="99"/>
    </location>
</feature>
<dbReference type="RefSeq" id="XP_020910113.1">
    <property type="nucleotide sequence ID" value="XM_021054454.2"/>
</dbReference>
<name>A0A913XW38_EXADI</name>
<dbReference type="KEGG" id="epa:110247963"/>
<dbReference type="Proteomes" id="UP000887567">
    <property type="component" value="Unplaced"/>
</dbReference>
<dbReference type="GeneID" id="110247963"/>
<accession>A0A913XW38</accession>
<evidence type="ECO:0000256" key="1">
    <source>
        <dbReference type="SAM" id="MobiDB-lite"/>
    </source>
</evidence>
<sequence>MSSPHPPESPEPVIEENVCDQLPSPAPFDERNIDEDVEGPSVECAQETMMDEFQMKQLLDEIDIESNPDPRKECPVVIPEGMQEPAIEADNLEDVGEEEEPIREIHKTIIIEPECGRELQAIELYEMESKPDPRKEYPAI</sequence>
<dbReference type="EnsemblMetazoa" id="XM_021054454.2">
    <property type="protein sequence ID" value="XP_020910113.1"/>
    <property type="gene ID" value="LOC110247963"/>
</dbReference>
<keyword evidence="3" id="KW-1185">Reference proteome</keyword>
<feature type="region of interest" description="Disordered" evidence="1">
    <location>
        <begin position="65"/>
        <end position="99"/>
    </location>
</feature>
<protein>
    <submittedName>
        <fullName evidence="2">Uncharacterized protein</fullName>
    </submittedName>
</protein>
<feature type="compositionally biased region" description="Pro residues" evidence="1">
    <location>
        <begin position="1"/>
        <end position="10"/>
    </location>
</feature>
<evidence type="ECO:0000313" key="2">
    <source>
        <dbReference type="EnsemblMetazoa" id="XP_020910113.1"/>
    </source>
</evidence>
<proteinExistence type="predicted"/>